<feature type="compositionally biased region" description="Polar residues" evidence="1">
    <location>
        <begin position="383"/>
        <end position="395"/>
    </location>
</feature>
<evidence type="ECO:0000313" key="4">
    <source>
        <dbReference type="EMBL" id="RXK41773.1"/>
    </source>
</evidence>
<keyword evidence="2" id="KW-1133">Transmembrane helix</keyword>
<feature type="compositionally biased region" description="Polar residues" evidence="1">
    <location>
        <begin position="404"/>
        <end position="426"/>
    </location>
</feature>
<keyword evidence="2" id="KW-0472">Membrane</keyword>
<accession>A0A4Q1BUH6</accession>
<gene>
    <name evidence="4" type="ORF">M231_01008</name>
</gene>
<feature type="region of interest" description="Disordered" evidence="1">
    <location>
        <begin position="383"/>
        <end position="485"/>
    </location>
</feature>
<keyword evidence="5" id="KW-1185">Reference proteome</keyword>
<keyword evidence="3" id="KW-0732">Signal</keyword>
<dbReference type="EMBL" id="SDIL01000006">
    <property type="protein sequence ID" value="RXK41773.1"/>
    <property type="molecule type" value="Genomic_DNA"/>
</dbReference>
<feature type="region of interest" description="Disordered" evidence="1">
    <location>
        <begin position="527"/>
        <end position="572"/>
    </location>
</feature>
<evidence type="ECO:0000256" key="2">
    <source>
        <dbReference type="SAM" id="Phobius"/>
    </source>
</evidence>
<organism evidence="4 5">
    <name type="scientific">Tremella mesenterica</name>
    <name type="common">Jelly fungus</name>
    <dbReference type="NCBI Taxonomy" id="5217"/>
    <lineage>
        <taxon>Eukaryota</taxon>
        <taxon>Fungi</taxon>
        <taxon>Dikarya</taxon>
        <taxon>Basidiomycota</taxon>
        <taxon>Agaricomycotina</taxon>
        <taxon>Tremellomycetes</taxon>
        <taxon>Tremellales</taxon>
        <taxon>Tremellaceae</taxon>
        <taxon>Tremella</taxon>
    </lineage>
</organism>
<dbReference type="InParanoid" id="A0A4Q1BUH6"/>
<feature type="transmembrane region" description="Helical" evidence="2">
    <location>
        <begin position="352"/>
        <end position="374"/>
    </location>
</feature>
<evidence type="ECO:0000256" key="1">
    <source>
        <dbReference type="SAM" id="MobiDB-lite"/>
    </source>
</evidence>
<evidence type="ECO:0000313" key="5">
    <source>
        <dbReference type="Proteomes" id="UP000289152"/>
    </source>
</evidence>
<feature type="compositionally biased region" description="Basic and acidic residues" evidence="1">
    <location>
        <begin position="629"/>
        <end position="668"/>
    </location>
</feature>
<name>A0A4Q1BUH6_TREME</name>
<dbReference type="Proteomes" id="UP000289152">
    <property type="component" value="Unassembled WGS sequence"/>
</dbReference>
<proteinExistence type="predicted"/>
<comment type="caution">
    <text evidence="4">The sequence shown here is derived from an EMBL/GenBank/DDBJ whole genome shotgun (WGS) entry which is preliminary data.</text>
</comment>
<dbReference type="AlphaFoldDB" id="A0A4Q1BUH6"/>
<dbReference type="OrthoDB" id="2591431at2759"/>
<feature type="compositionally biased region" description="Polar residues" evidence="1">
    <location>
        <begin position="451"/>
        <end position="478"/>
    </location>
</feature>
<evidence type="ECO:0000256" key="3">
    <source>
        <dbReference type="SAM" id="SignalP"/>
    </source>
</evidence>
<feature type="region of interest" description="Disordered" evidence="1">
    <location>
        <begin position="319"/>
        <end position="346"/>
    </location>
</feature>
<feature type="chain" id="PRO_5020932844" description="Mid2 domain-containing protein" evidence="3">
    <location>
        <begin position="19"/>
        <end position="676"/>
    </location>
</feature>
<sequence length="676" mass="73324">MSLLVVLGVTLSPLFTQAGYLSVNVTAPTQCGNSTVQWWGDDGPYHLLLTPTAFVEHGYNVWIPSIDQHTNKYNLSINQPAGTQFLLTVWGSSGIKFAGTTDVITVGPQTTGVQGSCFLSDAAILSLYTFAFNISDTSNDYPPQCSNLTMSWPTSLESNVTSDSRRAIESTNDNISDISSAVDSSLNTATTANDTDLSMTQMDSSSSKTKAGNTTTPPTMFGIIPLGNSFSLPITYSRKSKFAQTLPSDSLSDTPTTYTSQGITHLNWTVDMAKGTRFILVAGIGSDEQWASGGSTALMTVGQGTTGCVSFYGDGDGAPSVTATGSDTSTNTPTSVPDETPSSPHHSSVVRTIIACVISIFGTLLLVSLCLFCYRARRRRRQSSLTSSFPSSGKQRSGRGDIGTNGSTSPTQLDLLSPSPSNTSPIRENRENRLGLTPLHTSLDPFRDETPLSSPSMLQGQSTNSSQGYMNSNSERYNNPSSISTLTTLNTLPTINTIQIAHNPHVTNSDGRGIQRGDSQDLLLRQETTSPRRLTLHDSSSSPLPSLENDTKAESSSGIRNGRNRRREREREMQYVIHQDGGRIRNVEEHEERVELPPRYEELDWDGIRRQEGDEVTPPVVFHQSEPRGLLDEEESGERLRGQDNHNESGLRGDLIEGGMDERVEGEVRNGTSIVR</sequence>
<feature type="region of interest" description="Disordered" evidence="1">
    <location>
        <begin position="629"/>
        <end position="676"/>
    </location>
</feature>
<keyword evidence="2" id="KW-0812">Transmembrane</keyword>
<protein>
    <recommendedName>
        <fullName evidence="6">Mid2 domain-containing protein</fullName>
    </recommendedName>
</protein>
<reference evidence="4 5" key="1">
    <citation type="submission" date="2016-06" db="EMBL/GenBank/DDBJ databases">
        <title>Evolution of pathogenesis and genome organization in the Tremellales.</title>
        <authorList>
            <person name="Cuomo C."/>
            <person name="Litvintseva A."/>
            <person name="Heitman J."/>
            <person name="Chen Y."/>
            <person name="Sun S."/>
            <person name="Springer D."/>
            <person name="Dromer F."/>
            <person name="Young S."/>
            <person name="Zeng Q."/>
            <person name="Chapman S."/>
            <person name="Gujja S."/>
            <person name="Saif S."/>
            <person name="Birren B."/>
        </authorList>
    </citation>
    <scope>NUCLEOTIDE SEQUENCE [LARGE SCALE GENOMIC DNA]</scope>
    <source>
        <strain evidence="4 5">ATCC 28783</strain>
    </source>
</reference>
<feature type="region of interest" description="Disordered" evidence="1">
    <location>
        <begin position="192"/>
        <end position="218"/>
    </location>
</feature>
<feature type="compositionally biased region" description="Polar residues" evidence="1">
    <location>
        <begin position="321"/>
        <end position="346"/>
    </location>
</feature>
<feature type="signal peptide" evidence="3">
    <location>
        <begin position="1"/>
        <end position="18"/>
    </location>
</feature>
<evidence type="ECO:0008006" key="6">
    <source>
        <dbReference type="Google" id="ProtNLM"/>
    </source>
</evidence>